<evidence type="ECO:0000259" key="1">
    <source>
        <dbReference type="SMART" id="SM00507"/>
    </source>
</evidence>
<feature type="domain" description="HNH nuclease" evidence="1">
    <location>
        <begin position="99"/>
        <end position="151"/>
    </location>
</feature>
<comment type="caution">
    <text evidence="2">The sequence shown here is derived from an EMBL/GenBank/DDBJ whole genome shotgun (WGS) entry which is preliminary data.</text>
</comment>
<dbReference type="RefSeq" id="WP_343163884.1">
    <property type="nucleotide sequence ID" value="NZ_JBHRSV010000001.1"/>
</dbReference>
<protein>
    <submittedName>
        <fullName evidence="2">HNH endonuclease</fullName>
    </submittedName>
</protein>
<dbReference type="EMBL" id="JBHRSV010000001">
    <property type="protein sequence ID" value="MFC2925001.1"/>
    <property type="molecule type" value="Genomic_DNA"/>
</dbReference>
<keyword evidence="2" id="KW-0255">Endonuclease</keyword>
<keyword evidence="2" id="KW-0378">Hydrolase</keyword>
<dbReference type="InterPro" id="IPR029471">
    <property type="entry name" value="HNH_5"/>
</dbReference>
<organism evidence="2 3">
    <name type="scientific">Hyphobacterium vulgare</name>
    <dbReference type="NCBI Taxonomy" id="1736751"/>
    <lineage>
        <taxon>Bacteria</taxon>
        <taxon>Pseudomonadati</taxon>
        <taxon>Pseudomonadota</taxon>
        <taxon>Alphaproteobacteria</taxon>
        <taxon>Maricaulales</taxon>
        <taxon>Maricaulaceae</taxon>
        <taxon>Hyphobacterium</taxon>
    </lineage>
</organism>
<reference evidence="3" key="1">
    <citation type="journal article" date="2019" name="Int. J. Syst. Evol. Microbiol.">
        <title>The Global Catalogue of Microorganisms (GCM) 10K type strain sequencing project: providing services to taxonomists for standard genome sequencing and annotation.</title>
        <authorList>
            <consortium name="The Broad Institute Genomics Platform"/>
            <consortium name="The Broad Institute Genome Sequencing Center for Infectious Disease"/>
            <person name="Wu L."/>
            <person name="Ma J."/>
        </authorList>
    </citation>
    <scope>NUCLEOTIDE SEQUENCE [LARGE SCALE GENOMIC DNA]</scope>
    <source>
        <strain evidence="3">KCTC 52487</strain>
    </source>
</reference>
<dbReference type="InterPro" id="IPR052892">
    <property type="entry name" value="NA-targeting_endonuclease"/>
</dbReference>
<evidence type="ECO:0000313" key="2">
    <source>
        <dbReference type="EMBL" id="MFC2925001.1"/>
    </source>
</evidence>
<keyword evidence="3" id="KW-1185">Reference proteome</keyword>
<dbReference type="GO" id="GO:0004519">
    <property type="term" value="F:endonuclease activity"/>
    <property type="evidence" value="ECO:0007669"/>
    <property type="project" value="UniProtKB-KW"/>
</dbReference>
<gene>
    <name evidence="2" type="ORF">ACFOOR_02660</name>
</gene>
<dbReference type="CDD" id="cd00085">
    <property type="entry name" value="HNHc"/>
    <property type="match status" value="1"/>
</dbReference>
<name>A0ABV6ZUC4_9PROT</name>
<sequence length="163" mass="18137">MTDPYYRMFPREWDDLTSCLSLREEAGLLQLCNAAFIAGGKLIDEAETDRALAARCRVSPRRWQAIKARLFDTGLIEIIDGQLQPGAILGPRGRRPISAEERAAVEAECGGACVYCGTTEGPFEIDHVIPVARGGRHHRRNFALACQPCNRRKGAKTPEEWLQ</sequence>
<dbReference type="PANTHER" id="PTHR33877:SF1">
    <property type="entry name" value="TYPE IV METHYL-DIRECTED RESTRICTION ENZYME ECOKMCRA"/>
    <property type="match status" value="1"/>
</dbReference>
<evidence type="ECO:0000313" key="3">
    <source>
        <dbReference type="Proteomes" id="UP001595379"/>
    </source>
</evidence>
<accession>A0ABV6ZUC4</accession>
<dbReference type="Pfam" id="PF14279">
    <property type="entry name" value="HNH_5"/>
    <property type="match status" value="1"/>
</dbReference>
<dbReference type="Gene3D" id="1.10.30.50">
    <property type="match status" value="1"/>
</dbReference>
<proteinExistence type="predicted"/>
<dbReference type="InterPro" id="IPR003615">
    <property type="entry name" value="HNH_nuc"/>
</dbReference>
<keyword evidence="2" id="KW-0540">Nuclease</keyword>
<dbReference type="Proteomes" id="UP001595379">
    <property type="component" value="Unassembled WGS sequence"/>
</dbReference>
<dbReference type="SMART" id="SM00507">
    <property type="entry name" value="HNHc"/>
    <property type="match status" value="1"/>
</dbReference>
<dbReference type="PANTHER" id="PTHR33877">
    <property type="entry name" value="SLL1193 PROTEIN"/>
    <property type="match status" value="1"/>
</dbReference>